<keyword evidence="1" id="KW-0479">Metal-binding</keyword>
<dbReference type="PROSITE" id="PS50016">
    <property type="entry name" value="ZF_PHD_2"/>
    <property type="match status" value="1"/>
</dbReference>
<organism evidence="6 7">
    <name type="scientific">Coemansia pectinata</name>
    <dbReference type="NCBI Taxonomy" id="1052879"/>
    <lineage>
        <taxon>Eukaryota</taxon>
        <taxon>Fungi</taxon>
        <taxon>Fungi incertae sedis</taxon>
        <taxon>Zoopagomycota</taxon>
        <taxon>Kickxellomycotina</taxon>
        <taxon>Kickxellomycetes</taxon>
        <taxon>Kickxellales</taxon>
        <taxon>Kickxellaceae</taxon>
        <taxon>Coemansia</taxon>
    </lineage>
</organism>
<dbReference type="Gene3D" id="3.30.40.10">
    <property type="entry name" value="Zinc/RING finger domain, C3HC4 (zinc finger)"/>
    <property type="match status" value="1"/>
</dbReference>
<dbReference type="InterPro" id="IPR019787">
    <property type="entry name" value="Znf_PHD-finger"/>
</dbReference>
<dbReference type="SUPFAM" id="SSF57903">
    <property type="entry name" value="FYVE/PHD zinc finger"/>
    <property type="match status" value="1"/>
</dbReference>
<dbReference type="GO" id="GO:0008270">
    <property type="term" value="F:zinc ion binding"/>
    <property type="evidence" value="ECO:0007669"/>
    <property type="project" value="UniProtKB-KW"/>
</dbReference>
<evidence type="ECO:0000256" key="1">
    <source>
        <dbReference type="ARBA" id="ARBA00022723"/>
    </source>
</evidence>
<dbReference type="PANTHER" id="PTHR13793">
    <property type="entry name" value="PHD FINGER PROTEINS"/>
    <property type="match status" value="1"/>
</dbReference>
<dbReference type="AlphaFoldDB" id="A0A9W8GWK2"/>
<accession>A0A9W8GWK2</accession>
<dbReference type="Pfam" id="PF00628">
    <property type="entry name" value="PHD"/>
    <property type="match status" value="1"/>
</dbReference>
<dbReference type="Proteomes" id="UP001140011">
    <property type="component" value="Unassembled WGS sequence"/>
</dbReference>
<reference evidence="6" key="1">
    <citation type="submission" date="2022-07" db="EMBL/GenBank/DDBJ databases">
        <title>Phylogenomic reconstructions and comparative analyses of Kickxellomycotina fungi.</title>
        <authorList>
            <person name="Reynolds N.K."/>
            <person name="Stajich J.E."/>
            <person name="Barry K."/>
            <person name="Grigoriev I.V."/>
            <person name="Crous P."/>
            <person name="Smith M.E."/>
        </authorList>
    </citation>
    <scope>NUCLEOTIDE SEQUENCE</scope>
    <source>
        <strain evidence="6">BCRC 34297</strain>
    </source>
</reference>
<protein>
    <submittedName>
        <fullName evidence="6">Mitochondrial transcription factor 2</fullName>
    </submittedName>
</protein>
<sequence length="452" mass="49600">MASPVESKLSILICAAINAYPPLATEFAKLAQTVPPRDMLAIQEVFAIHGGEKFGEKDNNQDLTTIQKWLSQTRSALESIPDGTSMLHGWPSIYELLEAILPPCSMDVQRRVLLAVDDMSNASSTAAEGLIMALERQWVVSDFSTLVPSLLFVCGSMPVSTLDGVTTVDLDRCAQAENQHERWKALEAARRQYADAMTVCATVGIPDKSASGHELLLSVQDLMTWLSSSSIEPLAQTTDGSIVNYARMLGSLLAGSAACWEQVTARIDEKAKASNQTLLKLERTRQYVLRAFVVEGVPLFPGGEKQCMVVRRFGKAQGASHYSVLGSDGICWPTRLKDIQGTVVESMWVCCSDDDECRAKDVPGTSFDISNSQSGLNTVVADPDDEIFCDVCHIIDSWSYNQIIICDGCERGVHQICHAPIVTESELTQDQWFCQSCKPDLPENRAKRVRSK</sequence>
<dbReference type="OrthoDB" id="5863171at2759"/>
<evidence type="ECO:0000256" key="2">
    <source>
        <dbReference type="ARBA" id="ARBA00022771"/>
    </source>
</evidence>
<name>A0A9W8GWK2_9FUNG</name>
<keyword evidence="7" id="KW-1185">Reference proteome</keyword>
<dbReference type="GO" id="GO:0006357">
    <property type="term" value="P:regulation of transcription by RNA polymerase II"/>
    <property type="evidence" value="ECO:0007669"/>
    <property type="project" value="TreeGrafter"/>
</dbReference>
<feature type="domain" description="PHD-type" evidence="5">
    <location>
        <begin position="386"/>
        <end position="440"/>
    </location>
</feature>
<dbReference type="InterPro" id="IPR011011">
    <property type="entry name" value="Znf_FYVE_PHD"/>
</dbReference>
<evidence type="ECO:0000256" key="4">
    <source>
        <dbReference type="PROSITE-ProRule" id="PRU00146"/>
    </source>
</evidence>
<dbReference type="PROSITE" id="PS01359">
    <property type="entry name" value="ZF_PHD_1"/>
    <property type="match status" value="1"/>
</dbReference>
<dbReference type="SMART" id="SM00249">
    <property type="entry name" value="PHD"/>
    <property type="match status" value="1"/>
</dbReference>
<dbReference type="InterPro" id="IPR001965">
    <property type="entry name" value="Znf_PHD"/>
</dbReference>
<dbReference type="InterPro" id="IPR013083">
    <property type="entry name" value="Znf_RING/FYVE/PHD"/>
</dbReference>
<evidence type="ECO:0000259" key="5">
    <source>
        <dbReference type="PROSITE" id="PS50016"/>
    </source>
</evidence>
<dbReference type="InterPro" id="IPR019786">
    <property type="entry name" value="Zinc_finger_PHD-type_CS"/>
</dbReference>
<keyword evidence="2 4" id="KW-0863">Zinc-finger</keyword>
<dbReference type="PANTHER" id="PTHR13793:SF132">
    <property type="entry name" value="HISTONE-LYSINE N-METHYLTRANSFERASE ATX5"/>
    <property type="match status" value="1"/>
</dbReference>
<dbReference type="EMBL" id="JANBUH010000158">
    <property type="protein sequence ID" value="KAJ2753839.1"/>
    <property type="molecule type" value="Genomic_DNA"/>
</dbReference>
<comment type="caution">
    <text evidence="6">The sequence shown here is derived from an EMBL/GenBank/DDBJ whole genome shotgun (WGS) entry which is preliminary data.</text>
</comment>
<evidence type="ECO:0000313" key="6">
    <source>
        <dbReference type="EMBL" id="KAJ2753839.1"/>
    </source>
</evidence>
<proteinExistence type="predicted"/>
<gene>
    <name evidence="6" type="primary">MTF2</name>
    <name evidence="6" type="ORF">GGI19_002839</name>
</gene>
<keyword evidence="3" id="KW-0862">Zinc</keyword>
<evidence type="ECO:0000313" key="7">
    <source>
        <dbReference type="Proteomes" id="UP001140011"/>
    </source>
</evidence>
<dbReference type="InterPro" id="IPR050701">
    <property type="entry name" value="Histone_Mod_Regulator"/>
</dbReference>
<evidence type="ECO:0000256" key="3">
    <source>
        <dbReference type="ARBA" id="ARBA00022833"/>
    </source>
</evidence>